<keyword evidence="3" id="KW-1185">Reference proteome</keyword>
<gene>
    <name evidence="2" type="ORF">EVAR_838_1</name>
</gene>
<dbReference type="Proteomes" id="UP000299102">
    <property type="component" value="Unassembled WGS sequence"/>
</dbReference>
<dbReference type="AlphaFoldDB" id="A0A4C1SDG3"/>
<comment type="caution">
    <text evidence="2">The sequence shown here is derived from an EMBL/GenBank/DDBJ whole genome shotgun (WGS) entry which is preliminary data.</text>
</comment>
<evidence type="ECO:0000313" key="3">
    <source>
        <dbReference type="Proteomes" id="UP000299102"/>
    </source>
</evidence>
<proteinExistence type="predicted"/>
<sequence length="138" mass="15060">MLSYDVLTLLNGLGWKQSIDPYKARNSVAVKLVTKASHWRKIGKREEKKKSRGEEGRVTSVAGNSERFQFSSETVARYTGSCLLGAGGTGSENKSVVDRTRAGGEFGEGREGVGGISADAPTRPRPPDDWRIMLALFR</sequence>
<feature type="compositionally biased region" description="Basic and acidic residues" evidence="1">
    <location>
        <begin position="102"/>
        <end position="111"/>
    </location>
</feature>
<evidence type="ECO:0000256" key="1">
    <source>
        <dbReference type="SAM" id="MobiDB-lite"/>
    </source>
</evidence>
<protein>
    <submittedName>
        <fullName evidence="2">Uncharacterized protein</fullName>
    </submittedName>
</protein>
<name>A0A4C1SDG3_EUMVA</name>
<dbReference type="EMBL" id="BGZK01000005">
    <property type="protein sequence ID" value="GBP00213.1"/>
    <property type="molecule type" value="Genomic_DNA"/>
</dbReference>
<feature type="region of interest" description="Disordered" evidence="1">
    <location>
        <begin position="102"/>
        <end position="128"/>
    </location>
</feature>
<evidence type="ECO:0000313" key="2">
    <source>
        <dbReference type="EMBL" id="GBP00213.1"/>
    </source>
</evidence>
<reference evidence="2 3" key="1">
    <citation type="journal article" date="2019" name="Commun. Biol.">
        <title>The bagworm genome reveals a unique fibroin gene that provides high tensile strength.</title>
        <authorList>
            <person name="Kono N."/>
            <person name="Nakamura H."/>
            <person name="Ohtoshi R."/>
            <person name="Tomita M."/>
            <person name="Numata K."/>
            <person name="Arakawa K."/>
        </authorList>
    </citation>
    <scope>NUCLEOTIDE SEQUENCE [LARGE SCALE GENOMIC DNA]</scope>
</reference>
<organism evidence="2 3">
    <name type="scientific">Eumeta variegata</name>
    <name type="common">Bagworm moth</name>
    <name type="synonym">Eumeta japonica</name>
    <dbReference type="NCBI Taxonomy" id="151549"/>
    <lineage>
        <taxon>Eukaryota</taxon>
        <taxon>Metazoa</taxon>
        <taxon>Ecdysozoa</taxon>
        <taxon>Arthropoda</taxon>
        <taxon>Hexapoda</taxon>
        <taxon>Insecta</taxon>
        <taxon>Pterygota</taxon>
        <taxon>Neoptera</taxon>
        <taxon>Endopterygota</taxon>
        <taxon>Lepidoptera</taxon>
        <taxon>Glossata</taxon>
        <taxon>Ditrysia</taxon>
        <taxon>Tineoidea</taxon>
        <taxon>Psychidae</taxon>
        <taxon>Oiketicinae</taxon>
        <taxon>Eumeta</taxon>
    </lineage>
</organism>
<feature type="compositionally biased region" description="Basic and acidic residues" evidence="1">
    <location>
        <begin position="44"/>
        <end position="57"/>
    </location>
</feature>
<feature type="region of interest" description="Disordered" evidence="1">
    <location>
        <begin position="41"/>
        <end position="63"/>
    </location>
</feature>
<accession>A0A4C1SDG3</accession>